<protein>
    <submittedName>
        <fullName evidence="1">Uncharacterized protein</fullName>
    </submittedName>
</protein>
<organism evidence="1 2">
    <name type="scientific">Sphingobacterium mizutaii</name>
    <dbReference type="NCBI Taxonomy" id="1010"/>
    <lineage>
        <taxon>Bacteria</taxon>
        <taxon>Pseudomonadati</taxon>
        <taxon>Bacteroidota</taxon>
        <taxon>Sphingobacteriia</taxon>
        <taxon>Sphingobacteriales</taxon>
        <taxon>Sphingobacteriaceae</taxon>
        <taxon>Sphingobacterium</taxon>
    </lineage>
</organism>
<evidence type="ECO:0000313" key="2">
    <source>
        <dbReference type="Proteomes" id="UP000215355"/>
    </source>
</evidence>
<dbReference type="EMBL" id="LT906468">
    <property type="protein sequence ID" value="SNV61917.1"/>
    <property type="molecule type" value="Genomic_DNA"/>
</dbReference>
<dbReference type="Proteomes" id="UP000215355">
    <property type="component" value="Chromosome 1"/>
</dbReference>
<name>A0AAJ4XEI7_9SPHI</name>
<dbReference type="AlphaFoldDB" id="A0AAJ4XEI7"/>
<dbReference type="KEGG" id="smiz:4412673_03751"/>
<sequence length="163" mass="17705">MAFFLLVLTDQSGLVRLWGPASLFVFASSVSLSPWPKTVPLPFPLSCTVPEPRWITGIPTVLGRDNGGDPGNQTARNILVRQQMLPARTKMDRQIVKVRLDNPSAAFPSLEENALCSGKGLLFLLASIFTLFAVTCPDIPVLKDLPPFDEKSMGVIFAPGDLP</sequence>
<reference evidence="1 2" key="1">
    <citation type="submission" date="2017-06" db="EMBL/GenBank/DDBJ databases">
        <authorList>
            <consortium name="Pathogen Informatics"/>
        </authorList>
    </citation>
    <scope>NUCLEOTIDE SEQUENCE [LARGE SCALE GENOMIC DNA]</scope>
    <source>
        <strain evidence="1 2">NCTC12149</strain>
    </source>
</reference>
<proteinExistence type="predicted"/>
<evidence type="ECO:0000313" key="1">
    <source>
        <dbReference type="EMBL" id="SNV61917.1"/>
    </source>
</evidence>
<gene>
    <name evidence="1" type="ORF">SAMEA4412673_03751</name>
</gene>
<accession>A0AAJ4XEI7</accession>